<protein>
    <submittedName>
        <fullName evidence="2">Glycosyltransferase EpsE</fullName>
        <ecNumber evidence="2">2.4.-.-</ecNumber>
    </submittedName>
</protein>
<dbReference type="Proteomes" id="UP000441399">
    <property type="component" value="Unassembled WGS sequence"/>
</dbReference>
<dbReference type="CDD" id="cd00761">
    <property type="entry name" value="Glyco_tranf_GTA_type"/>
    <property type="match status" value="1"/>
</dbReference>
<proteinExistence type="predicted"/>
<keyword evidence="2" id="KW-0328">Glycosyltransferase</keyword>
<dbReference type="InterPro" id="IPR029044">
    <property type="entry name" value="Nucleotide-diphossugar_trans"/>
</dbReference>
<dbReference type="OrthoDB" id="9801954at2"/>
<feature type="domain" description="Glycosyltransferase 2-like" evidence="1">
    <location>
        <begin position="10"/>
        <end position="163"/>
    </location>
</feature>
<reference evidence="2 3" key="1">
    <citation type="submission" date="2019-11" db="EMBL/GenBank/DDBJ databases">
        <authorList>
            <person name="Holert J."/>
        </authorList>
    </citation>
    <scope>NUCLEOTIDE SEQUENCE [LARGE SCALE GENOMIC DNA]</scope>
    <source>
        <strain evidence="2">SB11_3</strain>
    </source>
</reference>
<evidence type="ECO:0000313" key="2">
    <source>
        <dbReference type="EMBL" id="CAA0124426.1"/>
    </source>
</evidence>
<dbReference type="PANTHER" id="PTHR22916:SF3">
    <property type="entry name" value="UDP-GLCNAC:BETAGAL BETA-1,3-N-ACETYLGLUCOSAMINYLTRANSFERASE-LIKE PROTEIN 1"/>
    <property type="match status" value="1"/>
</dbReference>
<evidence type="ECO:0000259" key="1">
    <source>
        <dbReference type="Pfam" id="PF00535"/>
    </source>
</evidence>
<dbReference type="AlphaFoldDB" id="A0A5S9QYE5"/>
<name>A0A5S9QYE5_9GAMM</name>
<dbReference type="GO" id="GO:0016758">
    <property type="term" value="F:hexosyltransferase activity"/>
    <property type="evidence" value="ECO:0007669"/>
    <property type="project" value="UniProtKB-ARBA"/>
</dbReference>
<dbReference type="PANTHER" id="PTHR22916">
    <property type="entry name" value="GLYCOSYLTRANSFERASE"/>
    <property type="match status" value="1"/>
</dbReference>
<organism evidence="2 3">
    <name type="scientific">BD1-7 clade bacterium</name>
    <dbReference type="NCBI Taxonomy" id="2029982"/>
    <lineage>
        <taxon>Bacteria</taxon>
        <taxon>Pseudomonadati</taxon>
        <taxon>Pseudomonadota</taxon>
        <taxon>Gammaproteobacteria</taxon>
        <taxon>Cellvibrionales</taxon>
        <taxon>Spongiibacteraceae</taxon>
        <taxon>BD1-7 clade</taxon>
    </lineage>
</organism>
<accession>A0A5S9QYE5</accession>
<sequence>MTTCDSPLVSVIIPAHNAEAYIALALESILEQTYLNLEVIVLDDGSSDDTWHIVSQYQDDRLVSIRADTNRGVVATLNKGLMLAHGKYIARMDADDIAKPHRIARQVAFMESNPGYVVCASSVIYFNSERGQCKVTFPQHHEEIMACLALFQRWMCHPSALLRRSCLVEHDITYQQKYEHAEDYQLWVAMAQYGSLHNLAEPLLRYRVHNQQITVKHRPGQLQSSRWLLQQQWEPFLYNAGRAYHRDRYIDYLLLSQYSEGVSFTVQEATSITRELLQYCLAVPELDNATCRAILILKLLKTSYLCNYSLISKVRLLAIIIKMTPSALIKLAIELRQIAAIGRLKMDYFS</sequence>
<dbReference type="InterPro" id="IPR001173">
    <property type="entry name" value="Glyco_trans_2-like"/>
</dbReference>
<dbReference type="EC" id="2.4.-.-" evidence="2"/>
<dbReference type="SUPFAM" id="SSF53448">
    <property type="entry name" value="Nucleotide-diphospho-sugar transferases"/>
    <property type="match status" value="1"/>
</dbReference>
<evidence type="ECO:0000313" key="3">
    <source>
        <dbReference type="Proteomes" id="UP000441399"/>
    </source>
</evidence>
<keyword evidence="3" id="KW-1185">Reference proteome</keyword>
<dbReference type="EMBL" id="CACSIO010000060">
    <property type="protein sequence ID" value="CAA0124426.1"/>
    <property type="molecule type" value="Genomic_DNA"/>
</dbReference>
<gene>
    <name evidence="2" type="primary">epsE_3</name>
    <name evidence="2" type="ORF">OPDIPICF_03104</name>
</gene>
<keyword evidence="2" id="KW-0808">Transferase</keyword>
<dbReference type="Pfam" id="PF00535">
    <property type="entry name" value="Glycos_transf_2"/>
    <property type="match status" value="1"/>
</dbReference>
<dbReference type="Gene3D" id="3.90.550.10">
    <property type="entry name" value="Spore Coat Polysaccharide Biosynthesis Protein SpsA, Chain A"/>
    <property type="match status" value="1"/>
</dbReference>